<dbReference type="InterPro" id="IPR036732">
    <property type="entry name" value="AFP_Neu5c_C_sf"/>
</dbReference>
<dbReference type="PROSITE" id="PS50844">
    <property type="entry name" value="AFP_LIKE"/>
    <property type="match status" value="1"/>
</dbReference>
<dbReference type="InterPro" id="IPR006190">
    <property type="entry name" value="SAF_AFP_Neu5Ac"/>
</dbReference>
<dbReference type="NCBIfam" id="TIGR03569">
    <property type="entry name" value="NeuB_NnaB"/>
    <property type="match status" value="1"/>
</dbReference>
<dbReference type="InterPro" id="IPR057736">
    <property type="entry name" value="SAF_PseI/NeuA/NeuB"/>
</dbReference>
<dbReference type="GO" id="GO:0016051">
    <property type="term" value="P:carbohydrate biosynthetic process"/>
    <property type="evidence" value="ECO:0007669"/>
    <property type="project" value="InterPro"/>
</dbReference>
<evidence type="ECO:0000313" key="2">
    <source>
        <dbReference type="EMBL" id="SEB83131.1"/>
    </source>
</evidence>
<dbReference type="Pfam" id="PF03102">
    <property type="entry name" value="NeuB"/>
    <property type="match status" value="1"/>
</dbReference>
<dbReference type="PANTHER" id="PTHR42966:SF1">
    <property type="entry name" value="SIALIC ACID SYNTHASE"/>
    <property type="match status" value="1"/>
</dbReference>
<accession>A0A1H4MJ66</accession>
<evidence type="ECO:0000313" key="3">
    <source>
        <dbReference type="Proteomes" id="UP000199064"/>
    </source>
</evidence>
<dbReference type="InterPro" id="IPR013132">
    <property type="entry name" value="PseI/NeuA/B-like_N"/>
</dbReference>
<dbReference type="SMART" id="SM00858">
    <property type="entry name" value="SAF"/>
    <property type="match status" value="1"/>
</dbReference>
<name>A0A1H4MJ66_9HYPH</name>
<dbReference type="AlphaFoldDB" id="A0A1H4MJ66"/>
<dbReference type="InterPro" id="IPR051690">
    <property type="entry name" value="PseI-like"/>
</dbReference>
<feature type="domain" description="AFP-like" evidence="1">
    <location>
        <begin position="284"/>
        <end position="341"/>
    </location>
</feature>
<sequence>MRSTGKGCYIIAEIGVNHNGSLDLARQLIDCAAKAQADAVKFQTFTAEDLVTRSASKADYQISNTKSDSSQYDMLKSLELSEEDFVALRKYCESAGIELLSTPFSENAADLLERVGVNAYKISSGDLTHLDLLRHIAAKGLPIILSTGMGNLGEVEEALAAIYSTGNRQVSLLHCVSNYPAAAEDCNLAAIETMRNAFAVQVGWSDHTEGAAISWAAVARGAAIIEKHITLDVNLPGPDHRASMEPREFREFVRGIRAIEAAIGTSIKAPTAAEKRTALVARRSLVAVRTLAAGTIVTAQDIAVKRPGTGMQPRHIDLVVGSRLARDIEADTPFTTEHFHG</sequence>
<dbReference type="Pfam" id="PF08666">
    <property type="entry name" value="SAF"/>
    <property type="match status" value="1"/>
</dbReference>
<organism evidence="2 3">
    <name type="scientific">Nitratireductor aquibiodomus</name>
    <dbReference type="NCBI Taxonomy" id="204799"/>
    <lineage>
        <taxon>Bacteria</taxon>
        <taxon>Pseudomonadati</taxon>
        <taxon>Pseudomonadota</taxon>
        <taxon>Alphaproteobacteria</taxon>
        <taxon>Hyphomicrobiales</taxon>
        <taxon>Phyllobacteriaceae</taxon>
        <taxon>Nitratireductor</taxon>
    </lineage>
</organism>
<dbReference type="SUPFAM" id="SSF51269">
    <property type="entry name" value="AFP III-like domain"/>
    <property type="match status" value="1"/>
</dbReference>
<dbReference type="PANTHER" id="PTHR42966">
    <property type="entry name" value="N-ACETYLNEURAMINATE SYNTHASE"/>
    <property type="match status" value="1"/>
</dbReference>
<dbReference type="Gene3D" id="3.90.1210.10">
    <property type="entry name" value="Antifreeze-like/N-acetylneuraminic acid synthase C-terminal domain"/>
    <property type="match status" value="1"/>
</dbReference>
<dbReference type="EMBL" id="FNSL01000001">
    <property type="protein sequence ID" value="SEB83131.1"/>
    <property type="molecule type" value="Genomic_DNA"/>
</dbReference>
<protein>
    <submittedName>
        <fullName evidence="2">N-acetylneuraminate synthase</fullName>
    </submittedName>
</protein>
<dbReference type="RefSeq" id="WP_090329530.1">
    <property type="nucleotide sequence ID" value="NZ_FNSL01000001.1"/>
</dbReference>
<keyword evidence="3" id="KW-1185">Reference proteome</keyword>
<dbReference type="Proteomes" id="UP000199064">
    <property type="component" value="Unassembled WGS sequence"/>
</dbReference>
<dbReference type="InterPro" id="IPR013785">
    <property type="entry name" value="Aldolase_TIM"/>
</dbReference>
<dbReference type="InterPro" id="IPR013974">
    <property type="entry name" value="SAF"/>
</dbReference>
<dbReference type="InterPro" id="IPR020007">
    <property type="entry name" value="NeuB/NeuA"/>
</dbReference>
<gene>
    <name evidence="2" type="ORF">SAMN05216452_3346</name>
</gene>
<dbReference type="CDD" id="cd11615">
    <property type="entry name" value="SAF_NeuB_like"/>
    <property type="match status" value="1"/>
</dbReference>
<proteinExistence type="predicted"/>
<dbReference type="Gene3D" id="3.20.20.70">
    <property type="entry name" value="Aldolase class I"/>
    <property type="match status" value="1"/>
</dbReference>
<dbReference type="GO" id="GO:0047444">
    <property type="term" value="F:N-acylneuraminate-9-phosphate synthase activity"/>
    <property type="evidence" value="ECO:0007669"/>
    <property type="project" value="TreeGrafter"/>
</dbReference>
<evidence type="ECO:0000259" key="1">
    <source>
        <dbReference type="PROSITE" id="PS50844"/>
    </source>
</evidence>
<reference evidence="3" key="1">
    <citation type="submission" date="2016-10" db="EMBL/GenBank/DDBJ databases">
        <authorList>
            <person name="Varghese N."/>
            <person name="Submissions S."/>
        </authorList>
    </citation>
    <scope>NUCLEOTIDE SEQUENCE [LARGE SCALE GENOMIC DNA]</scope>
    <source>
        <strain evidence="3">ES.061</strain>
    </source>
</reference>
<dbReference type="SUPFAM" id="SSF51569">
    <property type="entry name" value="Aldolase"/>
    <property type="match status" value="1"/>
</dbReference>